<sequence>MTGPDHEFAYAGNISIRSWIMQRCHGWTVSDIKQLSPAEQWRFYTILSFLTAGYIRLDKDHQASPATPGSNVLPVELAQPFIGIAAGLGMPPVMTYTAYVLINYMLKDPRGPLTRENLQSIFRFYELPDEEHFRQVHVCCEIAAAAAIRAAFTALEAARSGDRAVVLTSLKAMQVGITEIMVEMGKMRKGCDPKVFFQPIRIPLGGWPERMGGVIFKGVPGMPEPYISGGASGTQTTTIPVLDAALGIGHVDGNAEFMADQVAKMPPAHRLFLAKIISMAKDGGNLQTFAMSTKDSHIINAYAACVDAMHGFRKAHQAFVSTYILRQMPSAEQSQPAAPQGTGDRALLGS</sequence>
<evidence type="ECO:0000313" key="7">
    <source>
        <dbReference type="Proteomes" id="UP001438707"/>
    </source>
</evidence>
<accession>A0AAW1RT00</accession>
<dbReference type="GO" id="GO:0019441">
    <property type="term" value="P:L-tryptophan catabolic process to kynurenine"/>
    <property type="evidence" value="ECO:0007669"/>
    <property type="project" value="InterPro"/>
</dbReference>
<dbReference type="GO" id="GO:0020037">
    <property type="term" value="F:heme binding"/>
    <property type="evidence" value="ECO:0007669"/>
    <property type="project" value="InterPro"/>
</dbReference>
<dbReference type="Pfam" id="PF01231">
    <property type="entry name" value="IDO"/>
    <property type="match status" value="1"/>
</dbReference>
<feature type="region of interest" description="Disordered" evidence="5">
    <location>
        <begin position="331"/>
        <end position="350"/>
    </location>
</feature>
<dbReference type="InterPro" id="IPR000898">
    <property type="entry name" value="Indolamine_dOase"/>
</dbReference>
<evidence type="ECO:0000313" key="6">
    <source>
        <dbReference type="EMBL" id="KAK9836896.1"/>
    </source>
</evidence>
<keyword evidence="3 4" id="KW-0408">Iron</keyword>
<evidence type="ECO:0000256" key="1">
    <source>
        <dbReference type="ARBA" id="ARBA00007119"/>
    </source>
</evidence>
<dbReference type="GO" id="GO:0016702">
    <property type="term" value="F:oxidoreductase activity, acting on single donors with incorporation of molecular oxygen, incorporation of two atoms of oxygen"/>
    <property type="evidence" value="ECO:0007669"/>
    <property type="project" value="UniProtKB-ARBA"/>
</dbReference>
<evidence type="ECO:0000256" key="2">
    <source>
        <dbReference type="ARBA" id="ARBA00022723"/>
    </source>
</evidence>
<dbReference type="PANTHER" id="PTHR28657:SF5">
    <property type="entry name" value="INDOLEAMINE 2,3-DIOXYGENASE"/>
    <property type="match status" value="1"/>
</dbReference>
<feature type="binding site" description="proximal binding residue" evidence="4">
    <location>
        <position position="316"/>
    </location>
    <ligand>
        <name>heme b</name>
        <dbReference type="ChEBI" id="CHEBI:60344"/>
    </ligand>
    <ligandPart>
        <name>Fe</name>
        <dbReference type="ChEBI" id="CHEBI:18248"/>
    </ligandPart>
</feature>
<keyword evidence="7" id="KW-1185">Reference proteome</keyword>
<organism evidence="6 7">
    <name type="scientific">Apatococcus lobatus</name>
    <dbReference type="NCBI Taxonomy" id="904363"/>
    <lineage>
        <taxon>Eukaryota</taxon>
        <taxon>Viridiplantae</taxon>
        <taxon>Chlorophyta</taxon>
        <taxon>core chlorophytes</taxon>
        <taxon>Trebouxiophyceae</taxon>
        <taxon>Chlorellales</taxon>
        <taxon>Chlorellaceae</taxon>
        <taxon>Apatococcus</taxon>
    </lineage>
</organism>
<comment type="caution">
    <text evidence="6">The sequence shown here is derived from an EMBL/GenBank/DDBJ whole genome shotgun (WGS) entry which is preliminary data.</text>
</comment>
<evidence type="ECO:0008006" key="8">
    <source>
        <dbReference type="Google" id="ProtNLM"/>
    </source>
</evidence>
<protein>
    <recommendedName>
        <fullName evidence="8">Indoleamine 2,3-dioxygenase</fullName>
    </recommendedName>
</protein>
<gene>
    <name evidence="6" type="ORF">WJX74_010666</name>
</gene>
<name>A0AAW1RT00_9CHLO</name>
<dbReference type="PANTHER" id="PTHR28657">
    <property type="entry name" value="INDOLEAMINE 2,3-DIOXYGENASE"/>
    <property type="match status" value="1"/>
</dbReference>
<reference evidence="6 7" key="1">
    <citation type="journal article" date="2024" name="Nat. Commun.">
        <title>Phylogenomics reveals the evolutionary origins of lichenization in chlorophyte algae.</title>
        <authorList>
            <person name="Puginier C."/>
            <person name="Libourel C."/>
            <person name="Otte J."/>
            <person name="Skaloud P."/>
            <person name="Haon M."/>
            <person name="Grisel S."/>
            <person name="Petersen M."/>
            <person name="Berrin J.G."/>
            <person name="Delaux P.M."/>
            <person name="Dal Grande F."/>
            <person name="Keller J."/>
        </authorList>
    </citation>
    <scope>NUCLEOTIDE SEQUENCE [LARGE SCALE GENOMIC DNA]</scope>
    <source>
        <strain evidence="6 7">SAG 2145</strain>
    </source>
</reference>
<evidence type="ECO:0000256" key="3">
    <source>
        <dbReference type="ARBA" id="ARBA00023004"/>
    </source>
</evidence>
<comment type="similarity">
    <text evidence="1">Belongs to the indoleamine 2,3-dioxygenase family.</text>
</comment>
<dbReference type="EMBL" id="JALJOS010000007">
    <property type="protein sequence ID" value="KAK9836896.1"/>
    <property type="molecule type" value="Genomic_DNA"/>
</dbReference>
<dbReference type="Proteomes" id="UP001438707">
    <property type="component" value="Unassembled WGS sequence"/>
</dbReference>
<dbReference type="SUPFAM" id="SSF140959">
    <property type="entry name" value="Indolic compounds 2,3-dioxygenase-like"/>
    <property type="match status" value="1"/>
</dbReference>
<evidence type="ECO:0000256" key="4">
    <source>
        <dbReference type="PIRSR" id="PIRSR600898-1"/>
    </source>
</evidence>
<dbReference type="InterPro" id="IPR037217">
    <property type="entry name" value="Trp/Indoleamine_2_3_dOase-like"/>
</dbReference>
<dbReference type="Gene3D" id="1.20.58.480">
    <property type="match status" value="1"/>
</dbReference>
<keyword evidence="4" id="KW-0349">Heme</keyword>
<dbReference type="AlphaFoldDB" id="A0AAW1RT00"/>
<proteinExistence type="inferred from homology"/>
<dbReference type="GO" id="GO:0046872">
    <property type="term" value="F:metal ion binding"/>
    <property type="evidence" value="ECO:0007669"/>
    <property type="project" value="UniProtKB-KW"/>
</dbReference>
<keyword evidence="2 4" id="KW-0479">Metal-binding</keyword>
<evidence type="ECO:0000256" key="5">
    <source>
        <dbReference type="SAM" id="MobiDB-lite"/>
    </source>
</evidence>